<name>A0A1H5XTY6_9BACT</name>
<dbReference type="STRING" id="1120964.GCA_001313265_05444"/>
<evidence type="ECO:0000313" key="1">
    <source>
        <dbReference type="EMBL" id="SEG14850.1"/>
    </source>
</evidence>
<reference evidence="2" key="1">
    <citation type="submission" date="2016-10" db="EMBL/GenBank/DDBJ databases">
        <authorList>
            <person name="Varghese N."/>
            <person name="Submissions S."/>
        </authorList>
    </citation>
    <scope>NUCLEOTIDE SEQUENCE [LARGE SCALE GENOMIC DNA]</scope>
    <source>
        <strain evidence="2">DSM 17298</strain>
    </source>
</reference>
<organism evidence="1 2">
    <name type="scientific">Algoriphagus boritolerans DSM 17298 = JCM 18970</name>
    <dbReference type="NCBI Taxonomy" id="1120964"/>
    <lineage>
        <taxon>Bacteria</taxon>
        <taxon>Pseudomonadati</taxon>
        <taxon>Bacteroidota</taxon>
        <taxon>Cytophagia</taxon>
        <taxon>Cytophagales</taxon>
        <taxon>Cyclobacteriaceae</taxon>
        <taxon>Algoriphagus</taxon>
    </lineage>
</organism>
<sequence length="115" mass="13422">MVIIDNKLFYLDFANRLVAVTSDLSLRESLKNGEFDSNEVYLFSFKDEVLELLEKGSEGTIFSKSKNEIENRRVNAFYVGDNCEWDECRYNEDTPGTTGMDYRLEAKFYSCSKMY</sequence>
<dbReference type="Proteomes" id="UP000236736">
    <property type="component" value="Unassembled WGS sequence"/>
</dbReference>
<keyword evidence="2" id="KW-1185">Reference proteome</keyword>
<gene>
    <name evidence="1" type="ORF">SAMN03080598_02658</name>
</gene>
<protein>
    <submittedName>
        <fullName evidence="1">Uncharacterized protein</fullName>
    </submittedName>
</protein>
<accession>A0A1H5XTY6</accession>
<dbReference type="RefSeq" id="WP_103925306.1">
    <property type="nucleotide sequence ID" value="NZ_FNVR01000015.1"/>
</dbReference>
<dbReference type="AlphaFoldDB" id="A0A1H5XTY6"/>
<evidence type="ECO:0000313" key="2">
    <source>
        <dbReference type="Proteomes" id="UP000236736"/>
    </source>
</evidence>
<dbReference type="EMBL" id="FNVR01000015">
    <property type="protein sequence ID" value="SEG14850.1"/>
    <property type="molecule type" value="Genomic_DNA"/>
</dbReference>
<dbReference type="OrthoDB" id="839643at2"/>
<proteinExistence type="predicted"/>